<feature type="domain" description="ABC1 atypical kinase-like" evidence="1">
    <location>
        <begin position="72"/>
        <end position="173"/>
    </location>
</feature>
<dbReference type="OrthoDB" id="427480at2759"/>
<dbReference type="InterPro" id="IPR011009">
    <property type="entry name" value="Kinase-like_dom_sf"/>
</dbReference>
<organism evidence="2 3">
    <name type="scientific">Vanilla planifolia</name>
    <name type="common">Vanilla</name>
    <dbReference type="NCBI Taxonomy" id="51239"/>
    <lineage>
        <taxon>Eukaryota</taxon>
        <taxon>Viridiplantae</taxon>
        <taxon>Streptophyta</taxon>
        <taxon>Embryophyta</taxon>
        <taxon>Tracheophyta</taxon>
        <taxon>Spermatophyta</taxon>
        <taxon>Magnoliopsida</taxon>
        <taxon>Liliopsida</taxon>
        <taxon>Asparagales</taxon>
        <taxon>Orchidaceae</taxon>
        <taxon>Vanilloideae</taxon>
        <taxon>Vanilleae</taxon>
        <taxon>Vanilla</taxon>
    </lineage>
</organism>
<evidence type="ECO:0000259" key="1">
    <source>
        <dbReference type="Pfam" id="PF03109"/>
    </source>
</evidence>
<dbReference type="PANTHER" id="PTHR43173:SF28">
    <property type="entry name" value="AARF DOMAIN CONTAINING KINASE 5"/>
    <property type="match status" value="1"/>
</dbReference>
<dbReference type="Proteomes" id="UP000639772">
    <property type="component" value="Chromosome 11"/>
</dbReference>
<accession>A0A835Q3W1</accession>
<dbReference type="InterPro" id="IPR004147">
    <property type="entry name" value="ABC1_dom"/>
</dbReference>
<dbReference type="SUPFAM" id="SSF56112">
    <property type="entry name" value="Protein kinase-like (PK-like)"/>
    <property type="match status" value="1"/>
</dbReference>
<evidence type="ECO:0000313" key="3">
    <source>
        <dbReference type="Proteomes" id="UP000639772"/>
    </source>
</evidence>
<sequence>MGQKGKNGIDDGTGDRKKDVIEVEAKKLMEVGVSKRFLHSLKAEKLMANLTSLGITKEELQDSSKQEENGGTKLSYKVVANFTKRFYKKQDVTQAFLILKDPKIIKDLTTRQVLTMEFCRVQKRKSSMIYCETILVKVQVAQALMEAFAEMIFVHGFVHGDPHPGNILVSPERNNGFSLGLAKYCTISQGSNPEPLHGLKNYLRLFRKIEDVGRSLANKRAFLITTRPHYDLTRTQRKDHWSLDLFMEHLELILLREVRRIVKAVVVRENCQK</sequence>
<dbReference type="PANTHER" id="PTHR43173">
    <property type="entry name" value="ABC1 FAMILY PROTEIN"/>
    <property type="match status" value="1"/>
</dbReference>
<comment type="caution">
    <text evidence="2">The sequence shown here is derived from an EMBL/GenBank/DDBJ whole genome shotgun (WGS) entry which is preliminary data.</text>
</comment>
<protein>
    <recommendedName>
        <fullName evidence="1">ABC1 atypical kinase-like domain-containing protein</fullName>
    </recommendedName>
</protein>
<dbReference type="AlphaFoldDB" id="A0A835Q3W1"/>
<dbReference type="Pfam" id="PF03109">
    <property type="entry name" value="ABC1"/>
    <property type="match status" value="1"/>
</dbReference>
<proteinExistence type="predicted"/>
<name>A0A835Q3W1_VANPL</name>
<evidence type="ECO:0000313" key="2">
    <source>
        <dbReference type="EMBL" id="KAG0462497.1"/>
    </source>
</evidence>
<gene>
    <name evidence="2" type="ORF">HPP92_020973</name>
</gene>
<dbReference type="InterPro" id="IPR051130">
    <property type="entry name" value="Mito_struct-func_regulator"/>
</dbReference>
<dbReference type="EMBL" id="JADCNM010000011">
    <property type="protein sequence ID" value="KAG0462497.1"/>
    <property type="molecule type" value="Genomic_DNA"/>
</dbReference>
<reference evidence="2 3" key="1">
    <citation type="journal article" date="2020" name="Nat. Food">
        <title>A phased Vanilla planifolia genome enables genetic improvement of flavour and production.</title>
        <authorList>
            <person name="Hasing T."/>
            <person name="Tang H."/>
            <person name="Brym M."/>
            <person name="Khazi F."/>
            <person name="Huang T."/>
            <person name="Chambers A.H."/>
        </authorList>
    </citation>
    <scope>NUCLEOTIDE SEQUENCE [LARGE SCALE GENOMIC DNA]</scope>
    <source>
        <tissue evidence="2">Leaf</tissue>
    </source>
</reference>